<evidence type="ECO:0000256" key="1">
    <source>
        <dbReference type="ARBA" id="ARBA00022485"/>
    </source>
</evidence>
<dbReference type="PANTHER" id="PTHR30538">
    <property type="entry name" value="LYSINE 2,3-AMINOMUTASE-RELATED"/>
    <property type="match status" value="1"/>
</dbReference>
<evidence type="ECO:0000313" key="4">
    <source>
        <dbReference type="Proteomes" id="UP000693970"/>
    </source>
</evidence>
<proteinExistence type="predicted"/>
<dbReference type="PANTHER" id="PTHR30538:SF0">
    <property type="entry name" value="L-LYSINE 2,3-AMINOMUTASE AQ_1632-RELATED"/>
    <property type="match status" value="1"/>
</dbReference>
<keyword evidence="1" id="KW-0004">4Fe-4S</keyword>
<accession>A0A9K3KYL0</accession>
<dbReference type="EMBL" id="JAGRRH010000017">
    <property type="protein sequence ID" value="KAG7351877.1"/>
    <property type="molecule type" value="Genomic_DNA"/>
</dbReference>
<dbReference type="AlphaFoldDB" id="A0A9K3KYL0"/>
<dbReference type="Proteomes" id="UP000693970">
    <property type="component" value="Unassembled WGS sequence"/>
</dbReference>
<gene>
    <name evidence="3" type="ORF">IV203_007925</name>
</gene>
<dbReference type="InterPro" id="IPR003739">
    <property type="entry name" value="Lys_aminomutase/Glu_NH3_mut"/>
</dbReference>
<keyword evidence="1" id="KW-0408">Iron</keyword>
<keyword evidence="1" id="KW-0411">Iron-sulfur</keyword>
<dbReference type="InterPro" id="IPR007197">
    <property type="entry name" value="rSAM"/>
</dbReference>
<reference evidence="3" key="2">
    <citation type="submission" date="2021-04" db="EMBL/GenBank/DDBJ databases">
        <authorList>
            <person name="Podell S."/>
        </authorList>
    </citation>
    <scope>NUCLEOTIDE SEQUENCE</scope>
    <source>
        <strain evidence="3">Hildebrandi</strain>
    </source>
</reference>
<name>A0A9K3KYL0_9STRA</name>
<comment type="caution">
    <text evidence="3">The sequence shown here is derived from an EMBL/GenBank/DDBJ whole genome shotgun (WGS) entry which is preliminary data.</text>
</comment>
<dbReference type="SFLD" id="SFLDS00029">
    <property type="entry name" value="Radical_SAM"/>
    <property type="match status" value="1"/>
</dbReference>
<dbReference type="SFLD" id="SFLDG01070">
    <property type="entry name" value="PLP-dependent"/>
    <property type="match status" value="1"/>
</dbReference>
<dbReference type="GO" id="GO:0051539">
    <property type="term" value="F:4 iron, 4 sulfur cluster binding"/>
    <property type="evidence" value="ECO:0007669"/>
    <property type="project" value="UniProtKB-KW"/>
</dbReference>
<sequence length="546" mass="62089">MISSFLTPPRRQYVLCAFLLSALSITTFHADAFTPNKWKATVSVPPSYSSSLARADSSTLHVLKEPQRAVASTATENDEQMSIQAVAVDGLNKMIGFNGMEPPPFGYERYKAISLQAIDKVAEKHPQLEPHLDDIRLSGLVFPFKASPYYVDELIDWESESLREDPFYRLVFPTMDMMEKHHREKLVKAKEGGDPAVLMKTVAEIREDLNPHPAGQKTLNAPKNADLTGVQHKYSETVLVFPAAAQTCHAYCTYCFRWAQFIGDDELRFAQKEANYLFEYLAEHEEVSDILMTGGDPMIMKTKSLSQYLEPLCDPNFLPHIKNVRIGTRSLTFWPQRFTTDTDADELITLMRRVRQEGGRHLAVMAHLGHVRELSTDKVARAVERIQTEAYATIRSQSPVMRGINDDADVWAEKWRKEVQMGIIPYYMFMARDTGAQKFFDVPLVKAQRIFSDALRYTSGLIRTVRGPSMSCTPGKVELTGVEEIMGEKAFVLRFLQCRDEAWIGRPFFAKYDPDAVWFDNLEPLPGMQLPWDEFGLPRPITKPLN</sequence>
<evidence type="ECO:0000256" key="2">
    <source>
        <dbReference type="SAM" id="SignalP"/>
    </source>
</evidence>
<evidence type="ECO:0000313" key="3">
    <source>
        <dbReference type="EMBL" id="KAG7351877.1"/>
    </source>
</evidence>
<keyword evidence="2" id="KW-0732">Signal</keyword>
<keyword evidence="4" id="KW-1185">Reference proteome</keyword>
<feature type="signal peptide" evidence="2">
    <location>
        <begin position="1"/>
        <end position="32"/>
    </location>
</feature>
<dbReference type="OrthoDB" id="5396721at2759"/>
<keyword evidence="1" id="KW-0479">Metal-binding</keyword>
<organism evidence="3 4">
    <name type="scientific">Nitzschia inconspicua</name>
    <dbReference type="NCBI Taxonomy" id="303405"/>
    <lineage>
        <taxon>Eukaryota</taxon>
        <taxon>Sar</taxon>
        <taxon>Stramenopiles</taxon>
        <taxon>Ochrophyta</taxon>
        <taxon>Bacillariophyta</taxon>
        <taxon>Bacillariophyceae</taxon>
        <taxon>Bacillariophycidae</taxon>
        <taxon>Bacillariales</taxon>
        <taxon>Bacillariaceae</taxon>
        <taxon>Nitzschia</taxon>
    </lineage>
</organism>
<protein>
    <submittedName>
        <fullName evidence="3">Lysine 2,3-aminomutase-like protein</fullName>
    </submittedName>
</protein>
<feature type="chain" id="PRO_5039919776" evidence="2">
    <location>
        <begin position="33"/>
        <end position="546"/>
    </location>
</feature>
<reference evidence="3" key="1">
    <citation type="journal article" date="2021" name="Sci. Rep.">
        <title>Diploid genomic architecture of Nitzschia inconspicua, an elite biomass production diatom.</title>
        <authorList>
            <person name="Oliver A."/>
            <person name="Podell S."/>
            <person name="Pinowska A."/>
            <person name="Traller J.C."/>
            <person name="Smith S.R."/>
            <person name="McClure R."/>
            <person name="Beliaev A."/>
            <person name="Bohutskyi P."/>
            <person name="Hill E.A."/>
            <person name="Rabines A."/>
            <person name="Zheng H."/>
            <person name="Allen L.Z."/>
            <person name="Kuo A."/>
            <person name="Grigoriev I.V."/>
            <person name="Allen A.E."/>
            <person name="Hazlebeck D."/>
            <person name="Allen E.E."/>
        </authorList>
    </citation>
    <scope>NUCLEOTIDE SEQUENCE</scope>
    <source>
        <strain evidence="3">Hildebrandi</strain>
    </source>
</reference>